<reference evidence="1" key="1">
    <citation type="journal article" date="2023" name="PLoS Negl. Trop. Dis.">
        <title>A genome sequence for Biomphalaria pfeifferi, the major vector snail for the human-infecting parasite Schistosoma mansoni.</title>
        <authorList>
            <person name="Bu L."/>
            <person name="Lu L."/>
            <person name="Laidemitt M.R."/>
            <person name="Zhang S.M."/>
            <person name="Mutuku M."/>
            <person name="Mkoji G."/>
            <person name="Steinauer M."/>
            <person name="Loker E.S."/>
        </authorList>
    </citation>
    <scope>NUCLEOTIDE SEQUENCE</scope>
    <source>
        <strain evidence="1">KasaAsao</strain>
    </source>
</reference>
<protein>
    <submittedName>
        <fullName evidence="1">Uncharacterized protein</fullName>
    </submittedName>
</protein>
<dbReference type="AlphaFoldDB" id="A0AAD8B394"/>
<reference evidence="1" key="2">
    <citation type="submission" date="2023-04" db="EMBL/GenBank/DDBJ databases">
        <authorList>
            <person name="Bu L."/>
            <person name="Lu L."/>
            <person name="Laidemitt M.R."/>
            <person name="Zhang S.M."/>
            <person name="Mutuku M."/>
            <person name="Mkoji G."/>
            <person name="Steinauer M."/>
            <person name="Loker E.S."/>
        </authorList>
    </citation>
    <scope>NUCLEOTIDE SEQUENCE</scope>
    <source>
        <strain evidence="1">KasaAsao</strain>
        <tissue evidence="1">Whole Snail</tissue>
    </source>
</reference>
<keyword evidence="2" id="KW-1185">Reference proteome</keyword>
<dbReference type="Proteomes" id="UP001233172">
    <property type="component" value="Unassembled WGS sequence"/>
</dbReference>
<gene>
    <name evidence="1" type="ORF">Bpfe_023248</name>
</gene>
<proteinExistence type="predicted"/>
<evidence type="ECO:0000313" key="2">
    <source>
        <dbReference type="Proteomes" id="UP001233172"/>
    </source>
</evidence>
<dbReference type="EMBL" id="JASAOG010000153">
    <property type="protein sequence ID" value="KAK0047264.1"/>
    <property type="molecule type" value="Genomic_DNA"/>
</dbReference>
<organism evidence="1 2">
    <name type="scientific">Biomphalaria pfeifferi</name>
    <name type="common">Bloodfluke planorb</name>
    <name type="synonym">Freshwater snail</name>
    <dbReference type="NCBI Taxonomy" id="112525"/>
    <lineage>
        <taxon>Eukaryota</taxon>
        <taxon>Metazoa</taxon>
        <taxon>Spiralia</taxon>
        <taxon>Lophotrochozoa</taxon>
        <taxon>Mollusca</taxon>
        <taxon>Gastropoda</taxon>
        <taxon>Heterobranchia</taxon>
        <taxon>Euthyneura</taxon>
        <taxon>Panpulmonata</taxon>
        <taxon>Hygrophila</taxon>
        <taxon>Lymnaeoidea</taxon>
        <taxon>Planorbidae</taxon>
        <taxon>Biomphalaria</taxon>
    </lineage>
</organism>
<sequence length="78" mass="8532">MTTAPAKLRTGEGDYITPSPAVKTKIACDGRRSAGLKVRKNKRRKSPPVRYGGREKLALDSVTECNTWALVDPCEEKG</sequence>
<accession>A0AAD8B394</accession>
<feature type="non-terminal residue" evidence="1">
    <location>
        <position position="78"/>
    </location>
</feature>
<comment type="caution">
    <text evidence="1">The sequence shown here is derived from an EMBL/GenBank/DDBJ whole genome shotgun (WGS) entry which is preliminary data.</text>
</comment>
<evidence type="ECO:0000313" key="1">
    <source>
        <dbReference type="EMBL" id="KAK0047264.1"/>
    </source>
</evidence>
<name>A0AAD8B394_BIOPF</name>